<evidence type="ECO:0000256" key="1">
    <source>
        <dbReference type="SAM" id="MobiDB-lite"/>
    </source>
</evidence>
<protein>
    <submittedName>
        <fullName evidence="2">Uncharacterized protein</fullName>
    </submittedName>
</protein>
<evidence type="ECO:0000313" key="2">
    <source>
        <dbReference type="EMBL" id="CAE4599241.1"/>
    </source>
</evidence>
<accession>A0A7S4R010</accession>
<name>A0A7S4R010_9STRA</name>
<proteinExistence type="predicted"/>
<feature type="region of interest" description="Disordered" evidence="1">
    <location>
        <begin position="73"/>
        <end position="106"/>
    </location>
</feature>
<sequence length="148" mass="16165">MCISPTKSRSFPPPTSGERLSAYESYDIEEVASPYEKILCSKGNNLESLKNIASSVQNQGCKGGNMLFNAETGTIVTADMEESGDESASYSETESESDDSDDDPPPAAQKRLIFLLLLQKLYAILSLELGCYCCRNATQTQQKQADDE</sequence>
<feature type="compositionally biased region" description="Acidic residues" evidence="1">
    <location>
        <begin position="93"/>
        <end position="104"/>
    </location>
</feature>
<reference evidence="2" key="1">
    <citation type="submission" date="2021-01" db="EMBL/GenBank/DDBJ databases">
        <authorList>
            <person name="Corre E."/>
            <person name="Pelletier E."/>
            <person name="Niang G."/>
            <person name="Scheremetjew M."/>
            <person name="Finn R."/>
            <person name="Kale V."/>
            <person name="Holt S."/>
            <person name="Cochrane G."/>
            <person name="Meng A."/>
            <person name="Brown T."/>
            <person name="Cohen L."/>
        </authorList>
    </citation>
    <scope>NUCLEOTIDE SEQUENCE</scope>
    <source>
        <strain evidence="2">GSO104</strain>
    </source>
</reference>
<organism evidence="2">
    <name type="scientific">Ditylum brightwellii</name>
    <dbReference type="NCBI Taxonomy" id="49249"/>
    <lineage>
        <taxon>Eukaryota</taxon>
        <taxon>Sar</taxon>
        <taxon>Stramenopiles</taxon>
        <taxon>Ochrophyta</taxon>
        <taxon>Bacillariophyta</taxon>
        <taxon>Mediophyceae</taxon>
        <taxon>Lithodesmiophycidae</taxon>
        <taxon>Lithodesmiales</taxon>
        <taxon>Lithodesmiaceae</taxon>
        <taxon>Ditylum</taxon>
    </lineage>
</organism>
<gene>
    <name evidence="2" type="ORF">DBRI00130_LOCUS10732</name>
</gene>
<dbReference type="AlphaFoldDB" id="A0A7S4R010"/>
<feature type="region of interest" description="Disordered" evidence="1">
    <location>
        <begin position="1"/>
        <end position="21"/>
    </location>
</feature>
<dbReference type="EMBL" id="HBNS01013305">
    <property type="protein sequence ID" value="CAE4599241.1"/>
    <property type="molecule type" value="Transcribed_RNA"/>
</dbReference>